<dbReference type="EMBL" id="VXIV02002113">
    <property type="protein sequence ID" value="KAF6027270.1"/>
    <property type="molecule type" value="Genomic_DNA"/>
</dbReference>
<evidence type="ECO:0000313" key="12">
    <source>
        <dbReference type="EMBL" id="KAF6027270.1"/>
    </source>
</evidence>
<sequence>MGTGKYRRKKMNKGDHPIKEKYRTKRKTKDLDEIQDDMKPGKVQKLMSQEVDEDKPGAAQHYCVHCAKYCVNEKALKDHLRGKPHKKRIKALQTEAFTQKDAEMCAGMGSFTAPKTFNTDLPTMDVEETSSTAETATQD</sequence>
<dbReference type="OrthoDB" id="24683at2759"/>
<keyword evidence="7" id="KW-0862">Zinc</keyword>
<protein>
    <submittedName>
        <fullName evidence="12">ZNF593</fullName>
    </submittedName>
</protein>
<dbReference type="SMART" id="SM00451">
    <property type="entry name" value="ZnF_U1"/>
    <property type="match status" value="1"/>
</dbReference>
<evidence type="ECO:0000256" key="9">
    <source>
        <dbReference type="ARBA" id="ARBA00038064"/>
    </source>
</evidence>
<dbReference type="PANTHER" id="PTHR46095">
    <property type="entry name" value="ZINC FINGER PROTEIN 593"/>
    <property type="match status" value="1"/>
</dbReference>
<dbReference type="AlphaFoldDB" id="A0A7J7JLX0"/>
<dbReference type="InterPro" id="IPR003604">
    <property type="entry name" value="Matrin/U1-like-C_Znf_C2H2"/>
</dbReference>
<keyword evidence="5" id="KW-0479">Metal-binding</keyword>
<accession>A0A7J7JLX0</accession>
<keyword evidence="4" id="KW-0690">Ribosome biogenesis</keyword>
<dbReference type="PANTHER" id="PTHR46095:SF1">
    <property type="entry name" value="ZINC FINGER PROTEIN 593"/>
    <property type="match status" value="1"/>
</dbReference>
<dbReference type="GO" id="GO:0005634">
    <property type="term" value="C:nucleus"/>
    <property type="evidence" value="ECO:0007669"/>
    <property type="project" value="UniProtKB-SubCell"/>
</dbReference>
<feature type="region of interest" description="Disordered" evidence="10">
    <location>
        <begin position="116"/>
        <end position="139"/>
    </location>
</feature>
<comment type="caution">
    <text evidence="12">The sequence shown here is derived from an EMBL/GenBank/DDBJ whole genome shotgun (WGS) entry which is preliminary data.</text>
</comment>
<dbReference type="GO" id="GO:0003676">
    <property type="term" value="F:nucleic acid binding"/>
    <property type="evidence" value="ECO:0007669"/>
    <property type="project" value="InterPro"/>
</dbReference>
<feature type="compositionally biased region" description="Basic and acidic residues" evidence="10">
    <location>
        <begin position="12"/>
        <end position="21"/>
    </location>
</feature>
<dbReference type="Pfam" id="PF12171">
    <property type="entry name" value="zf-C2H2_jaz"/>
    <property type="match status" value="1"/>
</dbReference>
<evidence type="ECO:0000256" key="5">
    <source>
        <dbReference type="ARBA" id="ARBA00022723"/>
    </source>
</evidence>
<dbReference type="Gene3D" id="3.30.160.60">
    <property type="entry name" value="Classic Zinc Finger"/>
    <property type="match status" value="1"/>
</dbReference>
<dbReference type="InterPro" id="IPR013087">
    <property type="entry name" value="Znf_C2H2_type"/>
</dbReference>
<keyword evidence="13" id="KW-1185">Reference proteome</keyword>
<dbReference type="SUPFAM" id="SSF57667">
    <property type="entry name" value="beta-beta-alpha zinc fingers"/>
    <property type="match status" value="1"/>
</dbReference>
<keyword evidence="6" id="KW-0863">Zinc-finger</keyword>
<organism evidence="12 13">
    <name type="scientific">Bugula neritina</name>
    <name type="common">Brown bryozoan</name>
    <name type="synonym">Sertularia neritina</name>
    <dbReference type="NCBI Taxonomy" id="10212"/>
    <lineage>
        <taxon>Eukaryota</taxon>
        <taxon>Metazoa</taxon>
        <taxon>Spiralia</taxon>
        <taxon>Lophotrochozoa</taxon>
        <taxon>Bryozoa</taxon>
        <taxon>Gymnolaemata</taxon>
        <taxon>Cheilostomatida</taxon>
        <taxon>Flustrina</taxon>
        <taxon>Buguloidea</taxon>
        <taxon>Bugulidae</taxon>
        <taxon>Bugula</taxon>
    </lineage>
</organism>
<dbReference type="Proteomes" id="UP000593567">
    <property type="component" value="Unassembled WGS sequence"/>
</dbReference>
<evidence type="ECO:0000256" key="2">
    <source>
        <dbReference type="ARBA" id="ARBA00004496"/>
    </source>
</evidence>
<gene>
    <name evidence="12" type="ORF">EB796_014419</name>
</gene>
<dbReference type="GO" id="GO:0008270">
    <property type="term" value="F:zinc ion binding"/>
    <property type="evidence" value="ECO:0007669"/>
    <property type="project" value="UniProtKB-KW"/>
</dbReference>
<dbReference type="FunFam" id="3.30.160.60:FF:000299">
    <property type="entry name" value="Zinc finger protein 593"/>
    <property type="match status" value="1"/>
</dbReference>
<evidence type="ECO:0000313" key="13">
    <source>
        <dbReference type="Proteomes" id="UP000593567"/>
    </source>
</evidence>
<evidence type="ECO:0000256" key="10">
    <source>
        <dbReference type="SAM" id="MobiDB-lite"/>
    </source>
</evidence>
<dbReference type="InterPro" id="IPR022755">
    <property type="entry name" value="Znf_C2H2_jaz"/>
</dbReference>
<dbReference type="PROSITE" id="PS00028">
    <property type="entry name" value="ZINC_FINGER_C2H2_1"/>
    <property type="match status" value="1"/>
</dbReference>
<keyword evidence="3" id="KW-0963">Cytoplasm</keyword>
<evidence type="ECO:0000256" key="6">
    <source>
        <dbReference type="ARBA" id="ARBA00022771"/>
    </source>
</evidence>
<dbReference type="GO" id="GO:0005737">
    <property type="term" value="C:cytoplasm"/>
    <property type="evidence" value="ECO:0007669"/>
    <property type="project" value="UniProtKB-SubCell"/>
</dbReference>
<evidence type="ECO:0000256" key="4">
    <source>
        <dbReference type="ARBA" id="ARBA00022517"/>
    </source>
</evidence>
<feature type="compositionally biased region" description="Low complexity" evidence="10">
    <location>
        <begin position="129"/>
        <end position="139"/>
    </location>
</feature>
<keyword evidence="8" id="KW-0539">Nucleus</keyword>
<comment type="similarity">
    <text evidence="9">Belongs to the ZNF593/BUD20 C2H2-type zinc-finger protein family.</text>
</comment>
<evidence type="ECO:0000259" key="11">
    <source>
        <dbReference type="PROSITE" id="PS00028"/>
    </source>
</evidence>
<dbReference type="GO" id="GO:0043021">
    <property type="term" value="F:ribonucleoprotein complex binding"/>
    <property type="evidence" value="ECO:0007669"/>
    <property type="project" value="UniProtKB-ARBA"/>
</dbReference>
<dbReference type="GO" id="GO:0042254">
    <property type="term" value="P:ribosome biogenesis"/>
    <property type="evidence" value="ECO:0007669"/>
    <property type="project" value="UniProtKB-KW"/>
</dbReference>
<evidence type="ECO:0000256" key="7">
    <source>
        <dbReference type="ARBA" id="ARBA00022833"/>
    </source>
</evidence>
<name>A0A7J7JLX0_BUGNE</name>
<feature type="compositionally biased region" description="Basic residues" evidence="10">
    <location>
        <begin position="1"/>
        <end position="11"/>
    </location>
</feature>
<proteinExistence type="inferred from homology"/>
<dbReference type="InterPro" id="IPR051879">
    <property type="entry name" value="C2H2-ZF_Maturation_Protein"/>
</dbReference>
<feature type="domain" description="C2H2-type" evidence="11">
    <location>
        <begin position="63"/>
        <end position="85"/>
    </location>
</feature>
<dbReference type="InterPro" id="IPR036236">
    <property type="entry name" value="Znf_C2H2_sf"/>
</dbReference>
<comment type="subcellular location">
    <subcellularLocation>
        <location evidence="2">Cytoplasm</location>
    </subcellularLocation>
    <subcellularLocation>
        <location evidence="1">Nucleus</location>
    </subcellularLocation>
</comment>
<feature type="region of interest" description="Disordered" evidence="10">
    <location>
        <begin position="1"/>
        <end position="29"/>
    </location>
</feature>
<evidence type="ECO:0000256" key="8">
    <source>
        <dbReference type="ARBA" id="ARBA00023242"/>
    </source>
</evidence>
<evidence type="ECO:0000256" key="3">
    <source>
        <dbReference type="ARBA" id="ARBA00022490"/>
    </source>
</evidence>
<reference evidence="12" key="1">
    <citation type="submission" date="2020-06" db="EMBL/GenBank/DDBJ databases">
        <title>Draft genome of Bugula neritina, a colonial animal packing powerful symbionts and potential medicines.</title>
        <authorList>
            <person name="Rayko M."/>
        </authorList>
    </citation>
    <scope>NUCLEOTIDE SEQUENCE [LARGE SCALE GENOMIC DNA]</scope>
    <source>
        <strain evidence="12">Kwan_BN1</strain>
    </source>
</reference>
<evidence type="ECO:0000256" key="1">
    <source>
        <dbReference type="ARBA" id="ARBA00004123"/>
    </source>
</evidence>